<comment type="caution">
    <text evidence="1">The sequence shown here is derived from an EMBL/GenBank/DDBJ whole genome shotgun (WGS) entry which is preliminary data.</text>
</comment>
<name>A0ACA9QS37_9GLOM</name>
<feature type="non-terminal residue" evidence="1">
    <location>
        <position position="1"/>
    </location>
</feature>
<feature type="non-terminal residue" evidence="1">
    <location>
        <position position="262"/>
    </location>
</feature>
<evidence type="ECO:0000313" key="1">
    <source>
        <dbReference type="EMBL" id="CAG8756544.1"/>
    </source>
</evidence>
<gene>
    <name evidence="1" type="ORF">ACOLOM_LOCUS12992</name>
</gene>
<accession>A0ACA9QS37</accession>
<reference evidence="1" key="1">
    <citation type="submission" date="2021-06" db="EMBL/GenBank/DDBJ databases">
        <authorList>
            <person name="Kallberg Y."/>
            <person name="Tangrot J."/>
            <person name="Rosling A."/>
        </authorList>
    </citation>
    <scope>NUCLEOTIDE SEQUENCE</scope>
    <source>
        <strain evidence="1">CL356</strain>
    </source>
</reference>
<evidence type="ECO:0000313" key="2">
    <source>
        <dbReference type="Proteomes" id="UP000789525"/>
    </source>
</evidence>
<sequence>RVYSASPSVELLLYIVTLWPVRCRMSSRPATPSDSKHSIRRRSQRTITPAQAPTEGSSSKPQETMLATAHQYYPQSSYGSHHSIYGTTGFEQSKEVYLPDSVFAPPISTSTADTSYLNPSSSAEHPSTFALTASQGQQAKKTPDNALFESSRQSSATDAPISARLRRPTTSQEHPPTQPSSEGHSAEETPVVPRKKRTRTLTTSHQSSVLLALLSRTPFPTTAEREEVWFQNQRQKQKKATQTGSLVTPPQGATSSAPLPLS</sequence>
<dbReference type="Proteomes" id="UP000789525">
    <property type="component" value="Unassembled WGS sequence"/>
</dbReference>
<dbReference type="EMBL" id="CAJVPT010056253">
    <property type="protein sequence ID" value="CAG8756544.1"/>
    <property type="molecule type" value="Genomic_DNA"/>
</dbReference>
<organism evidence="1 2">
    <name type="scientific">Acaulospora colombiana</name>
    <dbReference type="NCBI Taxonomy" id="27376"/>
    <lineage>
        <taxon>Eukaryota</taxon>
        <taxon>Fungi</taxon>
        <taxon>Fungi incertae sedis</taxon>
        <taxon>Mucoromycota</taxon>
        <taxon>Glomeromycotina</taxon>
        <taxon>Glomeromycetes</taxon>
        <taxon>Diversisporales</taxon>
        <taxon>Acaulosporaceae</taxon>
        <taxon>Acaulospora</taxon>
    </lineage>
</organism>
<proteinExistence type="predicted"/>
<keyword evidence="2" id="KW-1185">Reference proteome</keyword>
<protein>
    <submittedName>
        <fullName evidence="1">16413_t:CDS:1</fullName>
    </submittedName>
</protein>